<dbReference type="GO" id="GO:0005737">
    <property type="term" value="C:cytoplasm"/>
    <property type="evidence" value="ECO:0007669"/>
    <property type="project" value="TreeGrafter"/>
</dbReference>
<dbReference type="EMBL" id="CP097510">
    <property type="protein sequence ID" value="URE37825.1"/>
    <property type="molecule type" value="Genomic_DNA"/>
</dbReference>
<dbReference type="PANTHER" id="PTHR43735">
    <property type="entry name" value="APOPTOSIS-INDUCING FACTOR 1"/>
    <property type="match status" value="1"/>
</dbReference>
<dbReference type="Proteomes" id="UP001055439">
    <property type="component" value="Chromosome 8"/>
</dbReference>
<name>A0A9E7HQT7_9LILI</name>
<keyword evidence="2" id="KW-0285">Flavoprotein</keyword>
<evidence type="ECO:0000256" key="4">
    <source>
        <dbReference type="ARBA" id="ARBA00023002"/>
    </source>
</evidence>
<dbReference type="PRINTS" id="PR00368">
    <property type="entry name" value="FADPNR"/>
</dbReference>
<dbReference type="OrthoDB" id="202203at2759"/>
<dbReference type="AlphaFoldDB" id="A0A9E7HQT7"/>
<dbReference type="GO" id="GO:0004174">
    <property type="term" value="F:electron-transferring-flavoprotein dehydrogenase activity"/>
    <property type="evidence" value="ECO:0007669"/>
    <property type="project" value="TreeGrafter"/>
</dbReference>
<evidence type="ECO:0000256" key="3">
    <source>
        <dbReference type="ARBA" id="ARBA00022827"/>
    </source>
</evidence>
<evidence type="ECO:0000259" key="6">
    <source>
        <dbReference type="Pfam" id="PF07992"/>
    </source>
</evidence>
<keyword evidence="8" id="KW-1185">Reference proteome</keyword>
<gene>
    <name evidence="7" type="ORF">MUK42_12790</name>
</gene>
<sequence>MEAGAGDRRVVVVGGGVAGAMLAKHMQFDTDVVLIDSKEYYEVPWARNRSMVEPPFAERSLIQHTDYLSNARVTASPAIDVTESEVLTAEGRTFAYDYLVIATGHVDSTPRSRKDRLEQFKKGNSNNKRIRSSSSVLVIGGGRTGVELSAEIAADYPEKKVTLVHEGPRLLQILGPKASEKALRWLKSKGVDVLLGHSIDVDAISEGQRSFTTSDGATITADCHFVCAGRPLGSSWLQHTLLKDNLDRFGRLKVDENLRVRGRKNVFAIGDVVDLPKIKQGFSARKHAAVAAKNIKLLLRGGKEEKMAVYKPRSAAAAPAVVSLGRREAVAQFPFTTVSGYIPGLFKSKDLYVGWNRKKLGLETDII</sequence>
<dbReference type="Gene3D" id="3.50.50.100">
    <property type="match status" value="1"/>
</dbReference>
<evidence type="ECO:0000256" key="2">
    <source>
        <dbReference type="ARBA" id="ARBA00022630"/>
    </source>
</evidence>
<reference evidence="7" key="1">
    <citation type="submission" date="2022-05" db="EMBL/GenBank/DDBJ databases">
        <title>The Musa troglodytarum L. genome provides insights into the mechanism of non-climacteric behaviour and enrichment of carotenoids.</title>
        <authorList>
            <person name="Wang J."/>
        </authorList>
    </citation>
    <scope>NUCLEOTIDE SEQUENCE</scope>
    <source>
        <tissue evidence="7">Leaf</tissue>
    </source>
</reference>
<keyword evidence="4" id="KW-0560">Oxidoreductase</keyword>
<organism evidence="7 8">
    <name type="scientific">Musa troglodytarum</name>
    <name type="common">fe'i banana</name>
    <dbReference type="NCBI Taxonomy" id="320322"/>
    <lineage>
        <taxon>Eukaryota</taxon>
        <taxon>Viridiplantae</taxon>
        <taxon>Streptophyta</taxon>
        <taxon>Embryophyta</taxon>
        <taxon>Tracheophyta</taxon>
        <taxon>Spermatophyta</taxon>
        <taxon>Magnoliopsida</taxon>
        <taxon>Liliopsida</taxon>
        <taxon>Zingiberales</taxon>
        <taxon>Musaceae</taxon>
        <taxon>Musa</taxon>
    </lineage>
</organism>
<evidence type="ECO:0000313" key="7">
    <source>
        <dbReference type="EMBL" id="URE37825.1"/>
    </source>
</evidence>
<keyword evidence="3" id="KW-0274">FAD</keyword>
<proteinExistence type="inferred from homology"/>
<accession>A0A9E7HQT7</accession>
<dbReference type="GO" id="GO:0050660">
    <property type="term" value="F:flavin adenine dinucleotide binding"/>
    <property type="evidence" value="ECO:0007669"/>
    <property type="project" value="TreeGrafter"/>
</dbReference>
<evidence type="ECO:0000256" key="5">
    <source>
        <dbReference type="ARBA" id="ARBA00057036"/>
    </source>
</evidence>
<dbReference type="InterPro" id="IPR036188">
    <property type="entry name" value="FAD/NAD-bd_sf"/>
</dbReference>
<dbReference type="SUPFAM" id="SSF51905">
    <property type="entry name" value="FAD/NAD(P)-binding domain"/>
    <property type="match status" value="1"/>
</dbReference>
<dbReference type="PRINTS" id="PR00469">
    <property type="entry name" value="PNDRDTASEII"/>
</dbReference>
<dbReference type="FunFam" id="3.50.50.100:FF:000006">
    <property type="entry name" value="apoptosis-inducing factor 2"/>
    <property type="match status" value="1"/>
</dbReference>
<feature type="domain" description="FAD/NAD(P)-binding" evidence="6">
    <location>
        <begin position="9"/>
        <end position="279"/>
    </location>
</feature>
<comment type="similarity">
    <text evidence="1">Belongs to the FAD-dependent oxidoreductase family.</text>
</comment>
<protein>
    <submittedName>
        <fullName evidence="7">Apoptosis-inducing factor</fullName>
    </submittedName>
</protein>
<comment type="function">
    <text evidence="5">Putative FAD-dependent oxidoreductase.</text>
</comment>
<dbReference type="InterPro" id="IPR023753">
    <property type="entry name" value="FAD/NAD-binding_dom"/>
</dbReference>
<dbReference type="PANTHER" id="PTHR43735:SF3">
    <property type="entry name" value="FERROPTOSIS SUPPRESSOR PROTEIN 1"/>
    <property type="match status" value="1"/>
</dbReference>
<evidence type="ECO:0000313" key="8">
    <source>
        <dbReference type="Proteomes" id="UP001055439"/>
    </source>
</evidence>
<dbReference type="Pfam" id="PF07992">
    <property type="entry name" value="Pyr_redox_2"/>
    <property type="match status" value="1"/>
</dbReference>
<evidence type="ECO:0000256" key="1">
    <source>
        <dbReference type="ARBA" id="ARBA00006442"/>
    </source>
</evidence>